<evidence type="ECO:0000313" key="3">
    <source>
        <dbReference type="EMBL" id="KAL1198756.1"/>
    </source>
</evidence>
<comment type="caution">
    <text evidence="3">The sequence shown here is derived from an EMBL/GenBank/DDBJ whole genome shotgun (WGS) entry which is preliminary data.</text>
</comment>
<feature type="compositionally biased region" description="Polar residues" evidence="1">
    <location>
        <begin position="148"/>
        <end position="174"/>
    </location>
</feature>
<evidence type="ECO:0000256" key="1">
    <source>
        <dbReference type="SAM" id="MobiDB-lite"/>
    </source>
</evidence>
<dbReference type="PANTHER" id="PTHR45125:SF51">
    <property type="entry name" value="F21J9.4-RELATED"/>
    <property type="match status" value="1"/>
</dbReference>
<feature type="compositionally biased region" description="Polar residues" evidence="1">
    <location>
        <begin position="293"/>
        <end position="318"/>
    </location>
</feature>
<evidence type="ECO:0000313" key="4">
    <source>
        <dbReference type="Proteomes" id="UP001558713"/>
    </source>
</evidence>
<reference evidence="3 4" key="1">
    <citation type="submission" date="2024-04" db="EMBL/GenBank/DDBJ databases">
        <title>Genome assembly C_amara_ONT_v2.</title>
        <authorList>
            <person name="Yant L."/>
            <person name="Moore C."/>
            <person name="Slenker M."/>
        </authorList>
    </citation>
    <scope>NUCLEOTIDE SEQUENCE [LARGE SCALE GENOMIC DNA]</scope>
    <source>
        <tissue evidence="3">Leaf</tissue>
    </source>
</reference>
<feature type="region of interest" description="Disordered" evidence="1">
    <location>
        <begin position="143"/>
        <end position="196"/>
    </location>
</feature>
<dbReference type="Proteomes" id="UP001558713">
    <property type="component" value="Unassembled WGS sequence"/>
</dbReference>
<dbReference type="EMBL" id="JBANAX010000659">
    <property type="protein sequence ID" value="KAL1198756.1"/>
    <property type="molecule type" value="Genomic_DNA"/>
</dbReference>
<proteinExistence type="predicted"/>
<accession>A0ABD0ZY41</accession>
<feature type="domain" description="No apical meristem-associated C-terminal" evidence="2">
    <location>
        <begin position="113"/>
        <end position="264"/>
    </location>
</feature>
<feature type="region of interest" description="Disordered" evidence="1">
    <location>
        <begin position="268"/>
        <end position="338"/>
    </location>
</feature>
<dbReference type="Pfam" id="PF14303">
    <property type="entry name" value="NAM-associated"/>
    <property type="match status" value="1"/>
</dbReference>
<feature type="compositionally biased region" description="Basic residues" evidence="1">
    <location>
        <begin position="180"/>
        <end position="193"/>
    </location>
</feature>
<dbReference type="InterPro" id="IPR029466">
    <property type="entry name" value="NAM-associated_C"/>
</dbReference>
<protein>
    <submittedName>
        <fullName evidence="3">Glutathione S-transferase T3</fullName>
    </submittedName>
</protein>
<keyword evidence="4" id="KW-1185">Reference proteome</keyword>
<organism evidence="3 4">
    <name type="scientific">Cardamine amara subsp. amara</name>
    <dbReference type="NCBI Taxonomy" id="228776"/>
    <lineage>
        <taxon>Eukaryota</taxon>
        <taxon>Viridiplantae</taxon>
        <taxon>Streptophyta</taxon>
        <taxon>Embryophyta</taxon>
        <taxon>Tracheophyta</taxon>
        <taxon>Spermatophyta</taxon>
        <taxon>Magnoliopsida</taxon>
        <taxon>eudicotyledons</taxon>
        <taxon>Gunneridae</taxon>
        <taxon>Pentapetalae</taxon>
        <taxon>rosids</taxon>
        <taxon>malvids</taxon>
        <taxon>Brassicales</taxon>
        <taxon>Brassicaceae</taxon>
        <taxon>Cardamineae</taxon>
        <taxon>Cardamine</taxon>
    </lineage>
</organism>
<dbReference type="AlphaFoldDB" id="A0ABD0ZY41"/>
<dbReference type="PANTHER" id="PTHR45125">
    <property type="entry name" value="F21J9.4-RELATED"/>
    <property type="match status" value="1"/>
</dbReference>
<sequence>MTSKRSASYSVEEDILLCHVYLDVSQNPIIGINQSGDQFWGRVKTEYDKSTVACTQERPRRSLQTRMSTILTACSKLRGCINQIENKNPSGASQEDIVNQAKMLLTQEANYSKGFKFDHVWSILRGIEKLANKQITRVAASQEEIENDFSSPSLQDESSPTPGMNSFDLNTSGEEGNFSKSRRPMGVKKAKRKQQCDDQFKKMMEQNERLIKAIAKGTSERNEIQRKKVEVQRMKEENKILFADLNSITDPACREYIQNQRALIMSRGVQTTQHEEPEEGSRSQYRASRHQNDYTQGTGEISYSQYRASRYQNDQTQGDNDERQQTQGEDEISPSDDQDMAKYYDLLSGTGSYFPKFYIMLI</sequence>
<gene>
    <name evidence="3" type="ORF">V5N11_003017</name>
</gene>
<evidence type="ECO:0000259" key="2">
    <source>
        <dbReference type="Pfam" id="PF14303"/>
    </source>
</evidence>
<feature type="compositionally biased region" description="Acidic residues" evidence="1">
    <location>
        <begin position="328"/>
        <end position="338"/>
    </location>
</feature>
<name>A0ABD0ZY41_CARAN</name>